<reference evidence="3" key="1">
    <citation type="journal article" date="2019" name="Int. J. Syst. Evol. Microbiol.">
        <title>The Global Catalogue of Microorganisms (GCM) 10K type strain sequencing project: providing services to taxonomists for standard genome sequencing and annotation.</title>
        <authorList>
            <consortium name="The Broad Institute Genomics Platform"/>
            <consortium name="The Broad Institute Genome Sequencing Center for Infectious Disease"/>
            <person name="Wu L."/>
            <person name="Ma J."/>
        </authorList>
    </citation>
    <scope>NUCLEOTIDE SEQUENCE [LARGE SCALE GENOMIC DNA]</scope>
    <source>
        <strain evidence="3">NBRC 101365</strain>
    </source>
</reference>
<keyword evidence="3" id="KW-1185">Reference proteome</keyword>
<sequence>MMRPASFLAATLFTLAAWAGSMAAAQAGGLPTYQYKLFCKALGRGQAVMVQNCETQEVLSYQQLRTIWRTPPAEDIQDKCYARNQPDKRTGSGSYVKYLNCIITNTGNG</sequence>
<evidence type="ECO:0000313" key="2">
    <source>
        <dbReference type="EMBL" id="GLS23060.1"/>
    </source>
</evidence>
<organism evidence="2 3">
    <name type="scientific">Labrys miyagiensis</name>
    <dbReference type="NCBI Taxonomy" id="346912"/>
    <lineage>
        <taxon>Bacteria</taxon>
        <taxon>Pseudomonadati</taxon>
        <taxon>Pseudomonadota</taxon>
        <taxon>Alphaproteobacteria</taxon>
        <taxon>Hyphomicrobiales</taxon>
        <taxon>Xanthobacteraceae</taxon>
        <taxon>Labrys</taxon>
    </lineage>
</organism>
<gene>
    <name evidence="2" type="ORF">GCM10007874_60800</name>
</gene>
<keyword evidence="1" id="KW-0732">Signal</keyword>
<comment type="caution">
    <text evidence="2">The sequence shown here is derived from an EMBL/GenBank/DDBJ whole genome shotgun (WGS) entry which is preliminary data.</text>
</comment>
<evidence type="ECO:0000256" key="1">
    <source>
        <dbReference type="SAM" id="SignalP"/>
    </source>
</evidence>
<accession>A0ABQ6CSG8</accession>
<proteinExistence type="predicted"/>
<feature type="chain" id="PRO_5045677909" evidence="1">
    <location>
        <begin position="20"/>
        <end position="109"/>
    </location>
</feature>
<evidence type="ECO:0000313" key="3">
    <source>
        <dbReference type="Proteomes" id="UP001156882"/>
    </source>
</evidence>
<protein>
    <submittedName>
        <fullName evidence="2">Uncharacterized protein</fullName>
    </submittedName>
</protein>
<dbReference type="EMBL" id="BSPC01000069">
    <property type="protein sequence ID" value="GLS23060.1"/>
    <property type="molecule type" value="Genomic_DNA"/>
</dbReference>
<feature type="signal peptide" evidence="1">
    <location>
        <begin position="1"/>
        <end position="19"/>
    </location>
</feature>
<name>A0ABQ6CSG8_9HYPH</name>
<dbReference type="RefSeq" id="WP_284315994.1">
    <property type="nucleotide sequence ID" value="NZ_BSPC01000069.1"/>
</dbReference>
<dbReference type="Proteomes" id="UP001156882">
    <property type="component" value="Unassembled WGS sequence"/>
</dbReference>